<comment type="catalytic activity">
    <reaction evidence="10">
        <text>a 1,2-diacyl-sn-glycero-3-phospho-L-serine(in) = a 1,2-diacyl-sn-glycero-3-phospho-L-serine(out)</text>
        <dbReference type="Rhea" id="RHEA:38663"/>
        <dbReference type="ChEBI" id="CHEBI:57262"/>
    </reaction>
</comment>
<keyword evidence="9" id="KW-0472">Membrane</keyword>
<dbReference type="GO" id="GO:0061709">
    <property type="term" value="P:reticulophagy"/>
    <property type="evidence" value="ECO:0007669"/>
    <property type="project" value="TreeGrafter"/>
</dbReference>
<accession>A0AAU9P4C0</accession>
<feature type="region of interest" description="Disordered" evidence="12">
    <location>
        <begin position="110"/>
        <end position="148"/>
    </location>
</feature>
<dbReference type="PANTHER" id="PTHR13190">
    <property type="entry name" value="AUTOPHAGY-RELATED 2, ISOFORM A"/>
    <property type="match status" value="1"/>
</dbReference>
<comment type="similarity">
    <text evidence="3">Belongs to the ATG2 family.</text>
</comment>
<dbReference type="GO" id="GO:0061908">
    <property type="term" value="C:phagophore"/>
    <property type="evidence" value="ECO:0007669"/>
    <property type="project" value="TreeGrafter"/>
</dbReference>
<dbReference type="GO" id="GO:0034045">
    <property type="term" value="C:phagophore assembly site membrane"/>
    <property type="evidence" value="ECO:0007669"/>
    <property type="project" value="UniProtKB-SubCell"/>
</dbReference>
<dbReference type="GO" id="GO:0061723">
    <property type="term" value="P:glycophagy"/>
    <property type="evidence" value="ECO:0007669"/>
    <property type="project" value="TreeGrafter"/>
</dbReference>
<evidence type="ECO:0000256" key="4">
    <source>
        <dbReference type="ARBA" id="ARBA00018070"/>
    </source>
</evidence>
<evidence type="ECO:0000256" key="10">
    <source>
        <dbReference type="ARBA" id="ARBA00024479"/>
    </source>
</evidence>
<reference evidence="13 14" key="1">
    <citation type="submission" date="2022-01" db="EMBL/GenBank/DDBJ databases">
        <authorList>
            <person name="Xiong W."/>
            <person name="Schranz E."/>
        </authorList>
    </citation>
    <scope>NUCLEOTIDE SEQUENCE [LARGE SCALE GENOMIC DNA]</scope>
</reference>
<feature type="compositionally biased region" description="Polar residues" evidence="12">
    <location>
        <begin position="114"/>
        <end position="148"/>
    </location>
</feature>
<evidence type="ECO:0000313" key="13">
    <source>
        <dbReference type="EMBL" id="CAH1444909.1"/>
    </source>
</evidence>
<dbReference type="AlphaFoldDB" id="A0AAU9P4C0"/>
<dbReference type="GO" id="GO:0006869">
    <property type="term" value="P:lipid transport"/>
    <property type="evidence" value="ECO:0007669"/>
    <property type="project" value="UniProtKB-KW"/>
</dbReference>
<evidence type="ECO:0000256" key="5">
    <source>
        <dbReference type="ARBA" id="ARBA00022448"/>
    </source>
</evidence>
<organism evidence="13 14">
    <name type="scientific">Lactuca virosa</name>
    <dbReference type="NCBI Taxonomy" id="75947"/>
    <lineage>
        <taxon>Eukaryota</taxon>
        <taxon>Viridiplantae</taxon>
        <taxon>Streptophyta</taxon>
        <taxon>Embryophyta</taxon>
        <taxon>Tracheophyta</taxon>
        <taxon>Spermatophyta</taxon>
        <taxon>Magnoliopsida</taxon>
        <taxon>eudicotyledons</taxon>
        <taxon>Gunneridae</taxon>
        <taxon>Pentapetalae</taxon>
        <taxon>asterids</taxon>
        <taxon>campanulids</taxon>
        <taxon>Asterales</taxon>
        <taxon>Asteraceae</taxon>
        <taxon>Cichorioideae</taxon>
        <taxon>Cichorieae</taxon>
        <taxon>Lactucinae</taxon>
        <taxon>Lactuca</taxon>
    </lineage>
</organism>
<keyword evidence="6" id="KW-0256">Endoplasmic reticulum</keyword>
<name>A0AAU9P4C0_9ASTR</name>
<evidence type="ECO:0000256" key="9">
    <source>
        <dbReference type="ARBA" id="ARBA00023136"/>
    </source>
</evidence>
<dbReference type="GO" id="GO:0032266">
    <property type="term" value="F:phosphatidylinositol-3-phosphate binding"/>
    <property type="evidence" value="ECO:0007669"/>
    <property type="project" value="TreeGrafter"/>
</dbReference>
<evidence type="ECO:0000256" key="11">
    <source>
        <dbReference type="ARBA" id="ARBA00024615"/>
    </source>
</evidence>
<dbReference type="GO" id="GO:0005789">
    <property type="term" value="C:endoplasmic reticulum membrane"/>
    <property type="evidence" value="ECO:0007669"/>
    <property type="project" value="UniProtKB-SubCell"/>
</dbReference>
<evidence type="ECO:0000256" key="2">
    <source>
        <dbReference type="ARBA" id="ARBA00004623"/>
    </source>
</evidence>
<keyword evidence="8" id="KW-0445">Lipid transport</keyword>
<dbReference type="Pfam" id="PF13329">
    <property type="entry name" value="ATG2_CAD"/>
    <property type="match status" value="1"/>
</dbReference>
<evidence type="ECO:0000256" key="7">
    <source>
        <dbReference type="ARBA" id="ARBA00023006"/>
    </source>
</evidence>
<dbReference type="Proteomes" id="UP001157418">
    <property type="component" value="Unassembled WGS sequence"/>
</dbReference>
<evidence type="ECO:0000313" key="14">
    <source>
        <dbReference type="Proteomes" id="UP001157418"/>
    </source>
</evidence>
<dbReference type="GO" id="GO:0000045">
    <property type="term" value="P:autophagosome assembly"/>
    <property type="evidence" value="ECO:0007669"/>
    <property type="project" value="TreeGrafter"/>
</dbReference>
<comment type="caution">
    <text evidence="13">The sequence shown here is derived from an EMBL/GenBank/DDBJ whole genome shotgun (WGS) entry which is preliminary data.</text>
</comment>
<keyword evidence="14" id="KW-1185">Reference proteome</keyword>
<comment type="catalytic activity">
    <reaction evidence="11">
        <text>a 1,2-diacyl-sn-glycero-3-phosphoethanolamine(in) = a 1,2-diacyl-sn-glycero-3-phosphoethanolamine(out)</text>
        <dbReference type="Rhea" id="RHEA:38895"/>
        <dbReference type="ChEBI" id="CHEBI:64612"/>
    </reaction>
</comment>
<dbReference type="GO" id="GO:0000422">
    <property type="term" value="P:autophagy of mitochondrion"/>
    <property type="evidence" value="ECO:0007669"/>
    <property type="project" value="TreeGrafter"/>
</dbReference>
<protein>
    <recommendedName>
        <fullName evidence="4">Autophagy-related protein 2</fullName>
    </recommendedName>
</protein>
<dbReference type="EMBL" id="CAKMRJ010005523">
    <property type="protein sequence ID" value="CAH1444909.1"/>
    <property type="molecule type" value="Genomic_DNA"/>
</dbReference>
<keyword evidence="7" id="KW-0072">Autophagy</keyword>
<keyword evidence="5" id="KW-0813">Transport</keyword>
<gene>
    <name evidence="13" type="ORF">LVIROSA_LOCUS30709</name>
</gene>
<evidence type="ECO:0000256" key="6">
    <source>
        <dbReference type="ARBA" id="ARBA00022824"/>
    </source>
</evidence>
<evidence type="ECO:0000256" key="3">
    <source>
        <dbReference type="ARBA" id="ARBA00009714"/>
    </source>
</evidence>
<dbReference type="GO" id="GO:0034727">
    <property type="term" value="P:piecemeal microautophagy of the nucleus"/>
    <property type="evidence" value="ECO:0007669"/>
    <property type="project" value="TreeGrafter"/>
</dbReference>
<dbReference type="PANTHER" id="PTHR13190:SF1">
    <property type="entry name" value="AUTOPHAGY-RELATED 2, ISOFORM A"/>
    <property type="match status" value="1"/>
</dbReference>
<dbReference type="InterPro" id="IPR026849">
    <property type="entry name" value="ATG2"/>
</dbReference>
<proteinExistence type="inferred from homology"/>
<evidence type="ECO:0000256" key="12">
    <source>
        <dbReference type="SAM" id="MobiDB-lite"/>
    </source>
</evidence>
<comment type="subcellular location">
    <subcellularLocation>
        <location evidence="1">Endoplasmic reticulum membrane</location>
        <topology evidence="1">Peripheral membrane protein</topology>
    </subcellularLocation>
    <subcellularLocation>
        <location evidence="2">Preautophagosomal structure membrane</location>
        <topology evidence="2">Peripheral membrane protein</topology>
    </subcellularLocation>
</comment>
<evidence type="ECO:0000256" key="8">
    <source>
        <dbReference type="ARBA" id="ARBA00023055"/>
    </source>
</evidence>
<evidence type="ECO:0000256" key="1">
    <source>
        <dbReference type="ARBA" id="ARBA00004406"/>
    </source>
</evidence>
<dbReference type="GO" id="GO:0043495">
    <property type="term" value="F:protein-membrane adaptor activity"/>
    <property type="evidence" value="ECO:0007669"/>
    <property type="project" value="TreeGrafter"/>
</dbReference>
<sequence>MLSNFAKSAESVFYRLAIKKVCKFLLKKKLGQLILGDIDLNQLDVQLSNGTIQLSDLALNVDFINKKFGEAAVLVVKEGSIGSLTVRLPWKRRNCEIEVEELEIVLAPGRKRSSQAADEPSTSGQDSNTYTSHGFTTPEQDLVNSTMTNPSVDIHEGVKTIAKMVKWLLTSFHVKIKKMIVALDPFSEEPKANGFSRTLVLRIGEVQCGTGISEDADLDCQRTVDGFLGLSQLTNFLKFDGAVLEFLQLDDNGNKSAFPCTPVITGEKGGFSGTIKLSIPWKNGSLDIRKVDADVFIDPLEIRLQPSSLKSFMYLMHVFEELENDHKSFMDNKPNESVYYNASFHGYSSEFSSDKLSQKPETESYLDALLRGSHLISDWMTSPVTSNQDPKTEEPDIDASVDQFFECFDELRTSQSALGNSGMWNWTCSVFSAITAASNLASGSLHIPSEQKHVETSLKARITQIVILFSFVDEDKKPSCVHYINADFHEMQLMLQVCPRESNFEATVNHIEVADHFSNTSNSYVKTQDLLIRKKQAAVEGACPPLSFQVQSDSANVSQRGYRGIYSDDVAKVLILKTSGVTQCQFITPSVSQDVKSQPKSFSIKLPPLVFWINFHLITTVLDLFQRN</sequence>